<sequence>MLRINKELLNFLGPLYHSDTEGNIIEQTFQPKSQILLEHKQVFSVYIIKSGIAKCYLTEDTGADFIQEFFGEGWIFGEIEAIRDDLSFCNIDAISEVIMYKISKDFFYNLLNTNEVFNRLILKTLANKIYYKAIRHSYNQSHPVESKLLRLKDDFADLANLISKQEIANYLGITTRSLNRTLKELKVKGLMNF</sequence>
<name>A0A841EH28_9BACT</name>
<evidence type="ECO:0000256" key="1">
    <source>
        <dbReference type="ARBA" id="ARBA00023015"/>
    </source>
</evidence>
<dbReference type="CDD" id="cd00038">
    <property type="entry name" value="CAP_ED"/>
    <property type="match status" value="1"/>
</dbReference>
<organism evidence="5 6">
    <name type="scientific">Arcicella rosea</name>
    <dbReference type="NCBI Taxonomy" id="502909"/>
    <lineage>
        <taxon>Bacteria</taxon>
        <taxon>Pseudomonadati</taxon>
        <taxon>Bacteroidota</taxon>
        <taxon>Cytophagia</taxon>
        <taxon>Cytophagales</taxon>
        <taxon>Flectobacillaceae</taxon>
        <taxon>Arcicella</taxon>
    </lineage>
</organism>
<dbReference type="Proteomes" id="UP000524404">
    <property type="component" value="Unassembled WGS sequence"/>
</dbReference>
<dbReference type="Gene3D" id="1.10.10.10">
    <property type="entry name" value="Winged helix-like DNA-binding domain superfamily/Winged helix DNA-binding domain"/>
    <property type="match status" value="1"/>
</dbReference>
<keyword evidence="3" id="KW-0804">Transcription</keyword>
<dbReference type="InterPro" id="IPR000595">
    <property type="entry name" value="cNMP-bd_dom"/>
</dbReference>
<dbReference type="GO" id="GO:0006355">
    <property type="term" value="P:regulation of DNA-templated transcription"/>
    <property type="evidence" value="ECO:0007669"/>
    <property type="project" value="InterPro"/>
</dbReference>
<comment type="caution">
    <text evidence="5">The sequence shown here is derived from an EMBL/GenBank/DDBJ whole genome shotgun (WGS) entry which is preliminary data.</text>
</comment>
<evidence type="ECO:0000256" key="2">
    <source>
        <dbReference type="ARBA" id="ARBA00023125"/>
    </source>
</evidence>
<dbReference type="InterPro" id="IPR036390">
    <property type="entry name" value="WH_DNA-bd_sf"/>
</dbReference>
<dbReference type="InterPro" id="IPR014710">
    <property type="entry name" value="RmlC-like_jellyroll"/>
</dbReference>
<dbReference type="InterPro" id="IPR036388">
    <property type="entry name" value="WH-like_DNA-bd_sf"/>
</dbReference>
<dbReference type="Pfam" id="PF13545">
    <property type="entry name" value="HTH_Crp_2"/>
    <property type="match status" value="1"/>
</dbReference>
<dbReference type="AlphaFoldDB" id="A0A841EH28"/>
<reference evidence="5 6" key="1">
    <citation type="submission" date="2020-08" db="EMBL/GenBank/DDBJ databases">
        <title>Functional genomics of gut bacteria from endangered species of beetles.</title>
        <authorList>
            <person name="Carlos-Shanley C."/>
        </authorList>
    </citation>
    <scope>NUCLEOTIDE SEQUENCE [LARGE SCALE GENOMIC DNA]</scope>
    <source>
        <strain evidence="5 6">S00070</strain>
    </source>
</reference>
<keyword evidence="6" id="KW-1185">Reference proteome</keyword>
<dbReference type="GO" id="GO:0003677">
    <property type="term" value="F:DNA binding"/>
    <property type="evidence" value="ECO:0007669"/>
    <property type="project" value="UniProtKB-KW"/>
</dbReference>
<dbReference type="InterPro" id="IPR012318">
    <property type="entry name" value="HTH_CRP"/>
</dbReference>
<dbReference type="SUPFAM" id="SSF46785">
    <property type="entry name" value="Winged helix' DNA-binding domain"/>
    <property type="match status" value="1"/>
</dbReference>
<evidence type="ECO:0000256" key="3">
    <source>
        <dbReference type="ARBA" id="ARBA00023163"/>
    </source>
</evidence>
<proteinExistence type="predicted"/>
<accession>A0A841EH28</accession>
<protein>
    <submittedName>
        <fullName evidence="5">CRP-like cAMP-binding protein</fullName>
    </submittedName>
</protein>
<dbReference type="Gene3D" id="2.60.120.10">
    <property type="entry name" value="Jelly Rolls"/>
    <property type="match status" value="1"/>
</dbReference>
<dbReference type="Pfam" id="PF00027">
    <property type="entry name" value="cNMP_binding"/>
    <property type="match status" value="1"/>
</dbReference>
<dbReference type="SUPFAM" id="SSF51206">
    <property type="entry name" value="cAMP-binding domain-like"/>
    <property type="match status" value="1"/>
</dbReference>
<evidence type="ECO:0000313" key="5">
    <source>
        <dbReference type="EMBL" id="MBB6003497.1"/>
    </source>
</evidence>
<evidence type="ECO:0000259" key="4">
    <source>
        <dbReference type="PROSITE" id="PS50042"/>
    </source>
</evidence>
<dbReference type="RefSeq" id="WP_184134002.1">
    <property type="nucleotide sequence ID" value="NZ_JACHKT010000013.1"/>
</dbReference>
<keyword evidence="2" id="KW-0238">DNA-binding</keyword>
<gene>
    <name evidence="5" type="ORF">HNP25_002155</name>
</gene>
<dbReference type="PROSITE" id="PS50042">
    <property type="entry name" value="CNMP_BINDING_3"/>
    <property type="match status" value="1"/>
</dbReference>
<feature type="domain" description="Cyclic nucleotide-binding" evidence="4">
    <location>
        <begin position="8"/>
        <end position="128"/>
    </location>
</feature>
<evidence type="ECO:0000313" key="6">
    <source>
        <dbReference type="Proteomes" id="UP000524404"/>
    </source>
</evidence>
<keyword evidence="1" id="KW-0805">Transcription regulation</keyword>
<dbReference type="EMBL" id="JACHKT010000013">
    <property type="protein sequence ID" value="MBB6003497.1"/>
    <property type="molecule type" value="Genomic_DNA"/>
</dbReference>
<dbReference type="InterPro" id="IPR018490">
    <property type="entry name" value="cNMP-bd_dom_sf"/>
</dbReference>